<evidence type="ECO:0000313" key="3">
    <source>
        <dbReference type="Proteomes" id="UP000696485"/>
    </source>
</evidence>
<feature type="compositionally biased region" description="Low complexity" evidence="1">
    <location>
        <begin position="103"/>
        <end position="116"/>
    </location>
</feature>
<keyword evidence="3" id="KW-1185">Reference proteome</keyword>
<sequence length="191" mass="20214">MCHRVICPDCGKFTWEAQALAGLSLEQICACDDDKDSEHSWATILNPTSPSRPAPRYPLPYHAPSSSLTSNIPTSLPIPSSSSSFSITSSTPASGPTCHDGPTSSFSSSLSTTTTTPDPIQYKLSKISTTSATTAALRMAAQAEALDELRRIKQQKEQELKEANQGALQKLLQGLSEADDDGMNQGGPTGS</sequence>
<proteinExistence type="predicted"/>
<reference evidence="2" key="1">
    <citation type="journal article" date="2020" name="Fungal Divers.">
        <title>Resolving the Mortierellaceae phylogeny through synthesis of multi-gene phylogenetics and phylogenomics.</title>
        <authorList>
            <person name="Vandepol N."/>
            <person name="Liber J."/>
            <person name="Desiro A."/>
            <person name="Na H."/>
            <person name="Kennedy M."/>
            <person name="Barry K."/>
            <person name="Grigoriev I.V."/>
            <person name="Miller A.N."/>
            <person name="O'Donnell K."/>
            <person name="Stajich J.E."/>
            <person name="Bonito G."/>
        </authorList>
    </citation>
    <scope>NUCLEOTIDE SEQUENCE</scope>
    <source>
        <strain evidence="2">NVP1</strain>
    </source>
</reference>
<name>A0A9P5VIU2_9FUNG</name>
<gene>
    <name evidence="2" type="ORF">BG006_010013</name>
</gene>
<evidence type="ECO:0000256" key="1">
    <source>
        <dbReference type="SAM" id="MobiDB-lite"/>
    </source>
</evidence>
<organism evidence="2 3">
    <name type="scientific">Podila minutissima</name>
    <dbReference type="NCBI Taxonomy" id="64525"/>
    <lineage>
        <taxon>Eukaryota</taxon>
        <taxon>Fungi</taxon>
        <taxon>Fungi incertae sedis</taxon>
        <taxon>Mucoromycota</taxon>
        <taxon>Mortierellomycotina</taxon>
        <taxon>Mortierellomycetes</taxon>
        <taxon>Mortierellales</taxon>
        <taxon>Mortierellaceae</taxon>
        <taxon>Podila</taxon>
    </lineage>
</organism>
<evidence type="ECO:0000313" key="2">
    <source>
        <dbReference type="EMBL" id="KAF9326585.1"/>
    </source>
</evidence>
<dbReference type="EMBL" id="JAAAUY010000763">
    <property type="protein sequence ID" value="KAF9326585.1"/>
    <property type="molecule type" value="Genomic_DNA"/>
</dbReference>
<feature type="region of interest" description="Disordered" evidence="1">
    <location>
        <begin position="79"/>
        <end position="119"/>
    </location>
</feature>
<protein>
    <submittedName>
        <fullName evidence="2">Uncharacterized protein</fullName>
    </submittedName>
</protein>
<dbReference type="Proteomes" id="UP000696485">
    <property type="component" value="Unassembled WGS sequence"/>
</dbReference>
<dbReference type="AlphaFoldDB" id="A0A9P5VIU2"/>
<accession>A0A9P5VIU2</accession>
<feature type="region of interest" description="Disordered" evidence="1">
    <location>
        <begin position="42"/>
        <end position="62"/>
    </location>
</feature>
<comment type="caution">
    <text evidence="2">The sequence shown here is derived from an EMBL/GenBank/DDBJ whole genome shotgun (WGS) entry which is preliminary data.</text>
</comment>
<feature type="compositionally biased region" description="Low complexity" evidence="1">
    <location>
        <begin position="79"/>
        <end position="94"/>
    </location>
</feature>
<feature type="region of interest" description="Disordered" evidence="1">
    <location>
        <begin position="157"/>
        <end position="191"/>
    </location>
</feature>